<dbReference type="OrthoDB" id="3055769at2759"/>
<keyword evidence="2" id="KW-1185">Reference proteome</keyword>
<organism evidence="1 2">
    <name type="scientific">Athelia psychrophila</name>
    <dbReference type="NCBI Taxonomy" id="1759441"/>
    <lineage>
        <taxon>Eukaryota</taxon>
        <taxon>Fungi</taxon>
        <taxon>Dikarya</taxon>
        <taxon>Basidiomycota</taxon>
        <taxon>Agaricomycotina</taxon>
        <taxon>Agaricomycetes</taxon>
        <taxon>Agaricomycetidae</taxon>
        <taxon>Atheliales</taxon>
        <taxon>Atheliaceae</taxon>
        <taxon>Athelia</taxon>
    </lineage>
</organism>
<dbReference type="Proteomes" id="UP000076532">
    <property type="component" value="Unassembled WGS sequence"/>
</dbReference>
<accession>A0A166P9P6</accession>
<dbReference type="AlphaFoldDB" id="A0A166P9P6"/>
<protein>
    <submittedName>
        <fullName evidence="1">Uncharacterized protein</fullName>
    </submittedName>
</protein>
<gene>
    <name evidence="1" type="ORF">FIBSPDRAFT_929068</name>
</gene>
<sequence length="455" mass="51332">MASIPHPIHRIPSELLSEILIQGTPLKYTRASKRCSIIAPSHVCRHWRSVALSTPLLWTFILFQCKRKKYIPRELDCARAWLSRSGECALAIKIHGPYSDTAFQSAMGLLIPYCMRWRTIETYAFNIPSGMFSQIKGNVPLLESADLGTVESHESVSVLAIAPRLRRLQLTTSNSAPSFQLALVTIPWIQLVHLEISSDKVVINSKITTALLDILALASNMTVLKVNLDERDTSGAEHKTITTSNLSTLHISKTHRRVRNAMHDFLDHLVLPALRNLIAVPTLEWRNIISLISRSACSLSSLQITMYQRPDFVGLMQLLPTLQELTVNFLEIHEWHMMMASFTLQHGLHLTPNLRSLTLHAPSLRNEEILALDHFADMVESRWKPQSATALDASSVSSPLRRVRVKRFHPEGITDSTSSTFARLRRFSKEGLDVTFFTNDIHARDLLLDPPSYGM</sequence>
<evidence type="ECO:0000313" key="2">
    <source>
        <dbReference type="Proteomes" id="UP000076532"/>
    </source>
</evidence>
<proteinExistence type="predicted"/>
<evidence type="ECO:0000313" key="1">
    <source>
        <dbReference type="EMBL" id="KZP25869.1"/>
    </source>
</evidence>
<reference evidence="1 2" key="1">
    <citation type="journal article" date="2016" name="Mol. Biol. Evol.">
        <title>Comparative Genomics of Early-Diverging Mushroom-Forming Fungi Provides Insights into the Origins of Lignocellulose Decay Capabilities.</title>
        <authorList>
            <person name="Nagy L.G."/>
            <person name="Riley R."/>
            <person name="Tritt A."/>
            <person name="Adam C."/>
            <person name="Daum C."/>
            <person name="Floudas D."/>
            <person name="Sun H."/>
            <person name="Yadav J.S."/>
            <person name="Pangilinan J."/>
            <person name="Larsson K.H."/>
            <person name="Matsuura K."/>
            <person name="Barry K."/>
            <person name="Labutti K."/>
            <person name="Kuo R."/>
            <person name="Ohm R.A."/>
            <person name="Bhattacharya S.S."/>
            <person name="Shirouzu T."/>
            <person name="Yoshinaga Y."/>
            <person name="Martin F.M."/>
            <person name="Grigoriev I.V."/>
            <person name="Hibbett D.S."/>
        </authorList>
    </citation>
    <scope>NUCLEOTIDE SEQUENCE [LARGE SCALE GENOMIC DNA]</scope>
    <source>
        <strain evidence="1 2">CBS 109695</strain>
    </source>
</reference>
<name>A0A166P9P6_9AGAM</name>
<dbReference type="PANTHER" id="PTHR38926:SF5">
    <property type="entry name" value="F-BOX AND LEUCINE-RICH REPEAT PROTEIN 6"/>
    <property type="match status" value="1"/>
</dbReference>
<dbReference type="EMBL" id="KV417518">
    <property type="protein sequence ID" value="KZP25869.1"/>
    <property type="molecule type" value="Genomic_DNA"/>
</dbReference>
<dbReference type="SUPFAM" id="SSF52047">
    <property type="entry name" value="RNI-like"/>
    <property type="match status" value="1"/>
</dbReference>
<dbReference type="Gene3D" id="1.20.1280.50">
    <property type="match status" value="1"/>
</dbReference>
<dbReference type="PANTHER" id="PTHR38926">
    <property type="entry name" value="F-BOX DOMAIN CONTAINING PROTEIN, EXPRESSED"/>
    <property type="match status" value="1"/>
</dbReference>